<organism evidence="6">
    <name type="scientific">Enterocloster bolteae</name>
    <dbReference type="NCBI Taxonomy" id="208479"/>
    <lineage>
        <taxon>Bacteria</taxon>
        <taxon>Bacillati</taxon>
        <taxon>Bacillota</taxon>
        <taxon>Clostridia</taxon>
        <taxon>Lachnospirales</taxon>
        <taxon>Lachnospiraceae</taxon>
        <taxon>Enterocloster</taxon>
    </lineage>
</organism>
<gene>
    <name evidence="6" type="primary">drrA_3</name>
    <name evidence="6" type="ORF">CBLFYP116_02942</name>
</gene>
<proteinExistence type="inferred from homology"/>
<dbReference type="InterPro" id="IPR027417">
    <property type="entry name" value="P-loop_NTPase"/>
</dbReference>
<dbReference type="InterPro" id="IPR050763">
    <property type="entry name" value="ABC_transporter_ATP-binding"/>
</dbReference>
<dbReference type="PROSITE" id="PS00211">
    <property type="entry name" value="ABC_TRANSPORTER_1"/>
    <property type="match status" value="1"/>
</dbReference>
<name>A0A6N2VQD9_9FIRM</name>
<feature type="domain" description="ABC transporter" evidence="5">
    <location>
        <begin position="47"/>
        <end position="272"/>
    </location>
</feature>
<dbReference type="InterPro" id="IPR003593">
    <property type="entry name" value="AAA+_ATPase"/>
</dbReference>
<protein>
    <submittedName>
        <fullName evidence="6">Daunorubicin/doxorubicin resistance ATP-binding protein DrrA</fullName>
        <ecNumber evidence="6">3.6.3.-</ecNumber>
    </submittedName>
</protein>
<keyword evidence="3" id="KW-0547">Nucleotide-binding</keyword>
<dbReference type="GO" id="GO:0016887">
    <property type="term" value="F:ATP hydrolysis activity"/>
    <property type="evidence" value="ECO:0007669"/>
    <property type="project" value="InterPro"/>
</dbReference>
<dbReference type="InterPro" id="IPR003439">
    <property type="entry name" value="ABC_transporter-like_ATP-bd"/>
</dbReference>
<dbReference type="EC" id="3.6.3.-" evidence="6"/>
<sequence>MTNREEQRKGRETAVNAQAAKTAEAAQAVEAAQAAKTIQAAFREKAVAVTGLSKSYSGKKVIENLNLTIRTGQIYGLLGANGAGKSTAVECILGTRRADSGEVRILGLDPVTERRHLFEQVGVQFQEASYPDRIKVRELCEETACLYEKTADYRDLLRQFKLEDKADSMLSQLSGGQKQRLFIILALIPGPRVVFLDELTTGLDTKSRREVWKCLLEMKDKGLSICLVSHFMDEVEMLCDQIGILRDGMFVFEGTVKEAVDNSPYSNLEDAYLWWTQEEENR</sequence>
<evidence type="ECO:0000256" key="2">
    <source>
        <dbReference type="ARBA" id="ARBA00022448"/>
    </source>
</evidence>
<dbReference type="Pfam" id="PF00005">
    <property type="entry name" value="ABC_tran"/>
    <property type="match status" value="1"/>
</dbReference>
<evidence type="ECO:0000256" key="3">
    <source>
        <dbReference type="ARBA" id="ARBA00022741"/>
    </source>
</evidence>
<keyword evidence="2" id="KW-0813">Transport</keyword>
<evidence type="ECO:0000256" key="1">
    <source>
        <dbReference type="ARBA" id="ARBA00005417"/>
    </source>
</evidence>
<evidence type="ECO:0000256" key="4">
    <source>
        <dbReference type="ARBA" id="ARBA00022840"/>
    </source>
</evidence>
<comment type="similarity">
    <text evidence="1">Belongs to the ABC transporter superfamily.</text>
</comment>
<dbReference type="GeneID" id="23116039"/>
<accession>A0A6N2VQD9</accession>
<dbReference type="AlphaFoldDB" id="A0A6N2VQD9"/>
<dbReference type="GO" id="GO:0005524">
    <property type="term" value="F:ATP binding"/>
    <property type="evidence" value="ECO:0007669"/>
    <property type="project" value="UniProtKB-KW"/>
</dbReference>
<dbReference type="Gene3D" id="3.40.50.300">
    <property type="entry name" value="P-loop containing nucleotide triphosphate hydrolases"/>
    <property type="match status" value="1"/>
</dbReference>
<dbReference type="SUPFAM" id="SSF52540">
    <property type="entry name" value="P-loop containing nucleoside triphosphate hydrolases"/>
    <property type="match status" value="1"/>
</dbReference>
<evidence type="ECO:0000313" key="6">
    <source>
        <dbReference type="EMBL" id="VYT32659.1"/>
    </source>
</evidence>
<dbReference type="PANTHER" id="PTHR42711:SF5">
    <property type="entry name" value="ABC TRANSPORTER ATP-BINDING PROTEIN NATA"/>
    <property type="match status" value="1"/>
</dbReference>
<reference evidence="6" key="1">
    <citation type="submission" date="2019-11" db="EMBL/GenBank/DDBJ databases">
        <authorList>
            <person name="Feng L."/>
        </authorList>
    </citation>
    <scope>NUCLEOTIDE SEQUENCE</scope>
    <source>
        <strain evidence="6">CbolteaeLFYP116</strain>
    </source>
</reference>
<dbReference type="PANTHER" id="PTHR42711">
    <property type="entry name" value="ABC TRANSPORTER ATP-BINDING PROTEIN"/>
    <property type="match status" value="1"/>
</dbReference>
<dbReference type="RefSeq" id="WP_002577607.1">
    <property type="nucleotide sequence ID" value="NZ_BAABZS010000001.1"/>
</dbReference>
<evidence type="ECO:0000259" key="5">
    <source>
        <dbReference type="PROSITE" id="PS50893"/>
    </source>
</evidence>
<dbReference type="InterPro" id="IPR017871">
    <property type="entry name" value="ABC_transporter-like_CS"/>
</dbReference>
<dbReference type="CDD" id="cd03230">
    <property type="entry name" value="ABC_DR_subfamily_A"/>
    <property type="match status" value="1"/>
</dbReference>
<dbReference type="EMBL" id="CACRTF010000014">
    <property type="protein sequence ID" value="VYT32659.1"/>
    <property type="molecule type" value="Genomic_DNA"/>
</dbReference>
<keyword evidence="6" id="KW-0378">Hydrolase</keyword>
<keyword evidence="4 6" id="KW-0067">ATP-binding</keyword>
<dbReference type="SMART" id="SM00382">
    <property type="entry name" value="AAA"/>
    <property type="match status" value="1"/>
</dbReference>
<dbReference type="PROSITE" id="PS50893">
    <property type="entry name" value="ABC_TRANSPORTER_2"/>
    <property type="match status" value="1"/>
</dbReference>